<dbReference type="EMBL" id="LT607750">
    <property type="protein sequence ID" value="SCG48954.1"/>
    <property type="molecule type" value="Genomic_DNA"/>
</dbReference>
<reference evidence="1 2" key="1">
    <citation type="submission" date="2016-06" db="EMBL/GenBank/DDBJ databases">
        <authorList>
            <person name="Kjaerup R.B."/>
            <person name="Dalgaard T.S."/>
            <person name="Juul-Madsen H.R."/>
        </authorList>
    </citation>
    <scope>NUCLEOTIDE SEQUENCE [LARGE SCALE GENOMIC DNA]</scope>
    <source>
        <strain evidence="1 2">DSM 43904</strain>
    </source>
</reference>
<protein>
    <submittedName>
        <fullName evidence="1">Uncharacterized protein</fullName>
    </submittedName>
</protein>
<sequence length="29" mass="3281">MDWPNRVRGITAVRTARPAVRCGHDAMRS</sequence>
<evidence type="ECO:0000313" key="1">
    <source>
        <dbReference type="EMBL" id="SCG48954.1"/>
    </source>
</evidence>
<evidence type="ECO:0000313" key="2">
    <source>
        <dbReference type="Proteomes" id="UP000198217"/>
    </source>
</evidence>
<name>A0A1C5HSG7_9ACTN</name>
<dbReference type="AlphaFoldDB" id="A0A1C5HSG7"/>
<accession>A0A1C5HSG7</accession>
<keyword evidence="2" id="KW-1185">Reference proteome</keyword>
<gene>
    <name evidence="1" type="ORF">GA0070609_2147</name>
</gene>
<dbReference type="Proteomes" id="UP000198217">
    <property type="component" value="Chromosome I"/>
</dbReference>
<proteinExistence type="predicted"/>
<organism evidence="1 2">
    <name type="scientific">Micromonospora echinaurantiaca</name>
    <dbReference type="NCBI Taxonomy" id="47857"/>
    <lineage>
        <taxon>Bacteria</taxon>
        <taxon>Bacillati</taxon>
        <taxon>Actinomycetota</taxon>
        <taxon>Actinomycetes</taxon>
        <taxon>Micromonosporales</taxon>
        <taxon>Micromonosporaceae</taxon>
        <taxon>Micromonospora</taxon>
    </lineage>
</organism>